<evidence type="ECO:0000256" key="3">
    <source>
        <dbReference type="ARBA" id="ARBA00023237"/>
    </source>
</evidence>
<dbReference type="SUPFAM" id="SSF56935">
    <property type="entry name" value="Porins"/>
    <property type="match status" value="1"/>
</dbReference>
<name>A0A653TYP8_9FLAO</name>
<sequence length="585" mass="65653">MYNKHIFTLIFLTLGFQIGFAQEEEEEKDLGTETVTVTKAYTPTVSDAFKIKSVPNMNDSIVLQKKPITYSIFSVPVASTFTPSKGTASKVEKLPPPVLYNSYASLGAGLYGNVLGEFYTSRTINRDENFDIGFNHLSSRGGIDGVELNDTFYDTRLDASYAKRDRDLDWGAAIGLQHQLYNWYGIEPGIFSATELDGIDERQNYYMGEVSGHINVEDAYFKRADLKYRRFFDAVSSGENRAIFNTGFEFPMNEEILNAKVKVDYVGGTFENADVNSTTNDSGISYGNLQVGVNPSLTMLRDDLSLNLGVNLVYGMDLEHSESNFYIYPAVTASYRLLDESVIAYGGVTGELKQNSYYDFVEGNTFVSPTLTIAPTDSQYNAYVGFKGQLLPNLSYNVKGSYSAENNKPLYTLNPVNSFRSDEKGYYYGNSFGLFYDDIKTLGIFGELNVDVNRNFTAGVNVEVYDYNTETGNPAWNLPNLQASLFMDYQIGEKWYAGANLFYVGERDDFSSTVIEDAQPSEFPATLITLDGYFDANAHVGYRYTDQWSFFIKGANLSNNNYQRWSNFQVQGIQILAGATYKFDF</sequence>
<evidence type="ECO:0000256" key="2">
    <source>
        <dbReference type="ARBA" id="ARBA00023136"/>
    </source>
</evidence>
<keyword evidence="5" id="KW-1185">Reference proteome</keyword>
<keyword evidence="2" id="KW-0472">Membrane</keyword>
<dbReference type="InterPro" id="IPR036942">
    <property type="entry name" value="Beta-barrel_TonB_sf"/>
</dbReference>
<proteinExistence type="predicted"/>
<dbReference type="Gene3D" id="2.40.170.20">
    <property type="entry name" value="TonB-dependent receptor, beta-barrel domain"/>
    <property type="match status" value="1"/>
</dbReference>
<reference evidence="4 5" key="1">
    <citation type="submission" date="2019-10" db="EMBL/GenBank/DDBJ databases">
        <authorList>
            <person name="Karimi E."/>
        </authorList>
    </citation>
    <scope>NUCLEOTIDE SEQUENCE [LARGE SCALE GENOMIC DNA]</scope>
    <source>
        <strain evidence="4">Maribacter sp. 151</strain>
    </source>
</reference>
<gene>
    <name evidence="4" type="ORF">MARI151_40087</name>
</gene>
<evidence type="ECO:0000313" key="4">
    <source>
        <dbReference type="EMBL" id="VXB85836.1"/>
    </source>
</evidence>
<evidence type="ECO:0000313" key="5">
    <source>
        <dbReference type="Proteomes" id="UP000430202"/>
    </source>
</evidence>
<organism evidence="4 5">
    <name type="scientific">Maribacter litoralis</name>
    <dbReference type="NCBI Taxonomy" id="2059726"/>
    <lineage>
        <taxon>Bacteria</taxon>
        <taxon>Pseudomonadati</taxon>
        <taxon>Bacteroidota</taxon>
        <taxon>Flavobacteriia</taxon>
        <taxon>Flavobacteriales</taxon>
        <taxon>Flavobacteriaceae</taxon>
        <taxon>Maribacter</taxon>
    </lineage>
</organism>
<keyword evidence="4" id="KW-0675">Receptor</keyword>
<accession>A0A653TYP8</accession>
<protein>
    <submittedName>
        <fullName evidence="4">TonB dependent receptor</fullName>
    </submittedName>
</protein>
<comment type="subcellular location">
    <subcellularLocation>
        <location evidence="1">Cell outer membrane</location>
    </subcellularLocation>
</comment>
<dbReference type="Proteomes" id="UP000430202">
    <property type="component" value="Unassembled WGS sequence"/>
</dbReference>
<dbReference type="RefSeq" id="WP_159303257.1">
    <property type="nucleotide sequence ID" value="NZ_LR733271.1"/>
</dbReference>
<dbReference type="EMBL" id="CABWLR010000004">
    <property type="protein sequence ID" value="VXB85836.1"/>
    <property type="molecule type" value="Genomic_DNA"/>
</dbReference>
<keyword evidence="3" id="KW-0998">Cell outer membrane</keyword>
<dbReference type="AlphaFoldDB" id="A0A653TYP8"/>
<dbReference type="GO" id="GO:0009279">
    <property type="term" value="C:cell outer membrane"/>
    <property type="evidence" value="ECO:0007669"/>
    <property type="project" value="UniProtKB-SubCell"/>
</dbReference>
<evidence type="ECO:0000256" key="1">
    <source>
        <dbReference type="ARBA" id="ARBA00004442"/>
    </source>
</evidence>